<dbReference type="Pfam" id="PF06748">
    <property type="entry name" value="DUF1217"/>
    <property type="match status" value="2"/>
</dbReference>
<dbReference type="InterPro" id="IPR010626">
    <property type="entry name" value="DUF1217"/>
</dbReference>
<accession>A0A3S2VDA5</accession>
<proteinExistence type="predicted"/>
<dbReference type="Gene3D" id="1.10.3700.10">
    <property type="entry name" value="AGR C 984p-like"/>
    <property type="match status" value="2"/>
</dbReference>
<dbReference type="EMBL" id="SACP01000004">
    <property type="protein sequence ID" value="RVU20280.1"/>
    <property type="molecule type" value="Genomic_DNA"/>
</dbReference>
<sequence length="1095" mass="113046">MSTFTNYALISKDLATALKRKAAEPLIARETAYFEANIGKVKSVDEFLANTRLYTYAMKAYGLEDMIFAKAFMRRVLNEGVADPSSFANRLSDNRYRDFARAFNVTGGWGARDTGEGLAYNPISPTFADAGPATATGSRPLTEGQNGTGVFDFSTTNEVSFVLTTNLDSNTARSGKIVLNAGTLANAVSDRARVTADEIVRVVNSQIDASALGGTVKAALDVDGRLVFVTKDFVDLGADGRVGGTGRDADRIFAATGADRTIQIQNTDRSSPFQTGISIGFGVDNNPDVRAQAGGRAPAQAIGSRVFAQDEVLDFSTTGEVSFELTTNLDAATARTVKIVLNAETLNDVTVNLARVTPAELLKAINGQIDASGQAGLKGAVAASFDTGGRLVFTTTDVVDLGADGEAGGTDANADRTYAGDAPQRTIRIHNTDRSAPAQTGISIGFGLRNDPDVTAQVGGAGPARVVGNRSFPAGTTLDFTDTSAISFDLTTHLDATTLRTGRIVIDAAALTGRVANLAAVTPAELLRAINDQIDATGDGGLKGTVEASLDASGHLVFATRDTVDLGADGQAGGTGRDADRVFAADGMERTIRVRTNDSSLWQAGAKTMNIGFGVGAAGEPDKTAVPSIVGPARATGSQDLVTAATFDFSTTDEVSFDLATNLDATTVRSGRIVLNAATLKGQVADLAKVTSDELLKAVNAAVDASDLKGAVAASYDPQGRLVFTSTDLVDLGSDGKAGGTGAAADRTLYAGNAPERTILIRNTDRSSLLQSAFNIGFGIDDDPDTSVRARAATAGSAAQVTGARLFGSADTLDFSTTAEVGFRLTTNLDADTTRSGTIVLNAATLKDVAANLAKVTPAELVGAINAQIDASGNANLQGAVRASLDAVGRLVFTTTDTVDLGADGRLGGTGVDADRAYGAVGAGRTIQVQNIDRSAATRTGLDIGFGVDNGPDATVRAATSAYLRQSLETDAGEEDTGVRLALYFARLGPTLTSGYQILGDTALTQVVNTVLGLTTMTGASAEALASRARLIEQKIDLKSFSDPRKLDAFVRRFAAVWDAQNNATASPLLALFGSSGAGIGANLLLSAVRVRTGG</sequence>
<gene>
    <name evidence="1" type="ORF">EOE48_06655</name>
</gene>
<evidence type="ECO:0000313" key="2">
    <source>
        <dbReference type="Proteomes" id="UP000286997"/>
    </source>
</evidence>
<dbReference type="RefSeq" id="WP_127727998.1">
    <property type="nucleotide sequence ID" value="NZ_SACP01000004.1"/>
</dbReference>
<comment type="caution">
    <text evidence="1">The sequence shown here is derived from an EMBL/GenBank/DDBJ whole genome shotgun (WGS) entry which is preliminary data.</text>
</comment>
<name>A0A3S2VDA5_9HYPH</name>
<dbReference type="AlphaFoldDB" id="A0A3S2VDA5"/>
<dbReference type="SUPFAM" id="SSF158837">
    <property type="entry name" value="AGR C 984p-like"/>
    <property type="match status" value="1"/>
</dbReference>
<protein>
    <submittedName>
        <fullName evidence="1">DUF1217 domain-containing protein</fullName>
    </submittedName>
</protein>
<dbReference type="InterPro" id="IPR023157">
    <property type="entry name" value="AGR-C-984p-like_sf"/>
</dbReference>
<dbReference type="Proteomes" id="UP000286997">
    <property type="component" value="Unassembled WGS sequence"/>
</dbReference>
<keyword evidence="2" id="KW-1185">Reference proteome</keyword>
<reference evidence="1 2" key="1">
    <citation type="submission" date="2019-01" db="EMBL/GenBank/DDBJ databases">
        <authorList>
            <person name="Chen W.-M."/>
        </authorList>
    </citation>
    <scope>NUCLEOTIDE SEQUENCE [LARGE SCALE GENOMIC DNA]</scope>
    <source>
        <strain evidence="1 2">TER-1</strain>
    </source>
</reference>
<organism evidence="1 2">
    <name type="scientific">Methylobacterium oryzihabitans</name>
    <dbReference type="NCBI Taxonomy" id="2499852"/>
    <lineage>
        <taxon>Bacteria</taxon>
        <taxon>Pseudomonadati</taxon>
        <taxon>Pseudomonadota</taxon>
        <taxon>Alphaproteobacteria</taxon>
        <taxon>Hyphomicrobiales</taxon>
        <taxon>Methylobacteriaceae</taxon>
        <taxon>Methylobacterium</taxon>
    </lineage>
</organism>
<dbReference type="OrthoDB" id="7824597at2"/>
<evidence type="ECO:0000313" key="1">
    <source>
        <dbReference type="EMBL" id="RVU20280.1"/>
    </source>
</evidence>